<name>A0AAV7WP23_PLEWA</name>
<gene>
    <name evidence="1" type="ORF">NDU88_003430</name>
</gene>
<protein>
    <submittedName>
        <fullName evidence="1">Uncharacterized protein</fullName>
    </submittedName>
</protein>
<evidence type="ECO:0000313" key="2">
    <source>
        <dbReference type="Proteomes" id="UP001066276"/>
    </source>
</evidence>
<sequence length="97" mass="10892">MQSLIVRCSANVCAFYVLCRSSIHDRDWVVVGPQRHARAQRPGPAVRPESDWAPVAYALTMINSCEGASAALRRPRPPRWVPLYLHAGHGRCDRWAV</sequence>
<dbReference type="Proteomes" id="UP001066276">
    <property type="component" value="Chromosome 1_1"/>
</dbReference>
<accession>A0AAV7WP23</accession>
<dbReference type="EMBL" id="JANPWB010000001">
    <property type="protein sequence ID" value="KAJ1215823.1"/>
    <property type="molecule type" value="Genomic_DNA"/>
</dbReference>
<reference evidence="1" key="1">
    <citation type="journal article" date="2022" name="bioRxiv">
        <title>Sequencing and chromosome-scale assembly of the giantPleurodeles waltlgenome.</title>
        <authorList>
            <person name="Brown T."/>
            <person name="Elewa A."/>
            <person name="Iarovenko S."/>
            <person name="Subramanian E."/>
            <person name="Araus A.J."/>
            <person name="Petzold A."/>
            <person name="Susuki M."/>
            <person name="Suzuki K.-i.T."/>
            <person name="Hayashi T."/>
            <person name="Toyoda A."/>
            <person name="Oliveira C."/>
            <person name="Osipova E."/>
            <person name="Leigh N.D."/>
            <person name="Simon A."/>
            <person name="Yun M.H."/>
        </authorList>
    </citation>
    <scope>NUCLEOTIDE SEQUENCE</scope>
    <source>
        <strain evidence="1">20211129_DDA</strain>
        <tissue evidence="1">Liver</tissue>
    </source>
</reference>
<keyword evidence="2" id="KW-1185">Reference proteome</keyword>
<comment type="caution">
    <text evidence="1">The sequence shown here is derived from an EMBL/GenBank/DDBJ whole genome shotgun (WGS) entry which is preliminary data.</text>
</comment>
<proteinExistence type="predicted"/>
<dbReference type="AlphaFoldDB" id="A0AAV7WP23"/>
<evidence type="ECO:0000313" key="1">
    <source>
        <dbReference type="EMBL" id="KAJ1215823.1"/>
    </source>
</evidence>
<organism evidence="1 2">
    <name type="scientific">Pleurodeles waltl</name>
    <name type="common">Iberian ribbed newt</name>
    <dbReference type="NCBI Taxonomy" id="8319"/>
    <lineage>
        <taxon>Eukaryota</taxon>
        <taxon>Metazoa</taxon>
        <taxon>Chordata</taxon>
        <taxon>Craniata</taxon>
        <taxon>Vertebrata</taxon>
        <taxon>Euteleostomi</taxon>
        <taxon>Amphibia</taxon>
        <taxon>Batrachia</taxon>
        <taxon>Caudata</taxon>
        <taxon>Salamandroidea</taxon>
        <taxon>Salamandridae</taxon>
        <taxon>Pleurodelinae</taxon>
        <taxon>Pleurodeles</taxon>
    </lineage>
</organism>